<dbReference type="AlphaFoldDB" id="A0A8X6IAA5"/>
<reference evidence="1" key="1">
    <citation type="submission" date="2020-07" db="EMBL/GenBank/DDBJ databases">
        <title>Multicomponent nature underlies the extraordinary mechanical properties of spider dragline silk.</title>
        <authorList>
            <person name="Kono N."/>
            <person name="Nakamura H."/>
            <person name="Mori M."/>
            <person name="Yoshida Y."/>
            <person name="Ohtoshi R."/>
            <person name="Malay A.D."/>
            <person name="Moran D.A.P."/>
            <person name="Tomita M."/>
            <person name="Numata K."/>
            <person name="Arakawa K."/>
        </authorList>
    </citation>
    <scope>NUCLEOTIDE SEQUENCE</scope>
</reference>
<comment type="caution">
    <text evidence="1">The sequence shown here is derived from an EMBL/GenBank/DDBJ whole genome shotgun (WGS) entry which is preliminary data.</text>
</comment>
<proteinExistence type="predicted"/>
<protein>
    <submittedName>
        <fullName evidence="1">Uncharacterized protein</fullName>
    </submittedName>
</protein>
<sequence length="165" mass="18346">MEMDNDTFLWEFSEGSTVEVVKALEGTGPNRGLGSNIIKIGDGEIEIRNEEGGKRNYIDISGRFEIGFPTSIGKLRIAVYNDEKQVQVRVVDKEMWLKLQTKGEEVAKDCLFGGMKIEEAVKRGSFTRSCFLGESKAPEAVSETLSSSLWANRVQGGSQETFRAR</sequence>
<accession>A0A8X6IAA5</accession>
<dbReference type="Proteomes" id="UP000887116">
    <property type="component" value="Unassembled WGS sequence"/>
</dbReference>
<organism evidence="1 2">
    <name type="scientific">Trichonephila clavata</name>
    <name type="common">Joro spider</name>
    <name type="synonym">Nephila clavata</name>
    <dbReference type="NCBI Taxonomy" id="2740835"/>
    <lineage>
        <taxon>Eukaryota</taxon>
        <taxon>Metazoa</taxon>
        <taxon>Ecdysozoa</taxon>
        <taxon>Arthropoda</taxon>
        <taxon>Chelicerata</taxon>
        <taxon>Arachnida</taxon>
        <taxon>Araneae</taxon>
        <taxon>Araneomorphae</taxon>
        <taxon>Entelegynae</taxon>
        <taxon>Araneoidea</taxon>
        <taxon>Nephilidae</taxon>
        <taxon>Trichonephila</taxon>
    </lineage>
</organism>
<evidence type="ECO:0000313" key="1">
    <source>
        <dbReference type="EMBL" id="GFR18349.1"/>
    </source>
</evidence>
<keyword evidence="2" id="KW-1185">Reference proteome</keyword>
<gene>
    <name evidence="1" type="primary">wCauA_01905</name>
    <name evidence="1" type="ORF">TNCT_13541</name>
</gene>
<name>A0A8X6IAA5_TRICU</name>
<evidence type="ECO:0000313" key="2">
    <source>
        <dbReference type="Proteomes" id="UP000887116"/>
    </source>
</evidence>
<dbReference type="OrthoDB" id="6425645at2759"/>
<dbReference type="EMBL" id="BMAO01017775">
    <property type="protein sequence ID" value="GFR18349.1"/>
    <property type="molecule type" value="Genomic_DNA"/>
</dbReference>